<evidence type="ECO:0000256" key="6">
    <source>
        <dbReference type="SAM" id="MobiDB-lite"/>
    </source>
</evidence>
<feature type="compositionally biased region" description="Polar residues" evidence="6">
    <location>
        <begin position="529"/>
        <end position="538"/>
    </location>
</feature>
<dbReference type="SUPFAM" id="SSF52540">
    <property type="entry name" value="P-loop containing nucleoside triphosphate hydrolases"/>
    <property type="match status" value="1"/>
</dbReference>
<dbReference type="InterPro" id="IPR014015">
    <property type="entry name" value="Helicase_SF3_DNA-vir"/>
</dbReference>
<feature type="region of interest" description="Disordered" evidence="6">
    <location>
        <begin position="505"/>
        <end position="538"/>
    </location>
</feature>
<sequence>MASDNSKDSRWCERERSPEIPTTSTEIQCATFSGIRTRRGTQWLQPEEPLFLDAEKEKELTDKFSMASWISGIVTIRSLSASDDVCSPFITLLDTANITDVWMVCSELSDNNVYHIHFLLQTIKRSDSIRRTLLSLQNQLNIKLEVLKLAQTRYFFGMFCYLLKNPLMVFTPNIELACLAHTCIENGQTIKYNKNSQPDKPKDVVDIILSIIQDYDCKTIEDIYRQGSSKLLKYLHLSSLSNIMQNCLHFHQSTLDTWDPYSFINAPEADPTLIHNILKRQHINPTKFDTIFWKWLTKTNDKKNTIVIIGPSNTGKSYFIRGLLTLLKAGSLVNTSSPFFAEGICGSIIAYWEEPLLTQENAEMFKLITEGAPIQIPQKFKKPFNHPGCPLIITTNHDICRFCPSEKPTLDNRIIYFHFTSTMSSSPGCDSRCCLHSSRLQRRSTPCRLNWSQYSGDLHRRPQFDGLCWPSRSNCQTPRSTCGRWWCNEHQNRLCSSCSSSNFECSSSRGSSSSTSSSISRNYRSSQNPYPSGSTSHGIRRSTNTICLSGPLCRCGLCISSSPNSNWRNRYRHPEPHRSGGTRGNDNRTRKLSPESSSSNYSGNVHTTDQTQTKTSSSTTGQICTCILEPLPQDWQAYISYLALQNGT</sequence>
<dbReference type="GO" id="GO:0042025">
    <property type="term" value="C:host cell nucleus"/>
    <property type="evidence" value="ECO:0007669"/>
    <property type="project" value="UniProtKB-SubCell"/>
</dbReference>
<evidence type="ECO:0000256" key="5">
    <source>
        <dbReference type="ARBA" id="ARBA00022840"/>
    </source>
</evidence>
<protein>
    <submittedName>
        <fullName evidence="8">Nonstructural protein</fullName>
    </submittedName>
</protein>
<evidence type="ECO:0000256" key="4">
    <source>
        <dbReference type="ARBA" id="ARBA00022741"/>
    </source>
</evidence>
<proteinExistence type="predicted"/>
<feature type="region of interest" description="Disordered" evidence="6">
    <location>
        <begin position="569"/>
        <end position="617"/>
    </location>
</feature>
<dbReference type="Pfam" id="PF01057">
    <property type="entry name" value="Parvo_NS1"/>
    <property type="match status" value="1"/>
</dbReference>
<feature type="region of interest" description="Disordered" evidence="6">
    <location>
        <begin position="1"/>
        <end position="23"/>
    </location>
</feature>
<feature type="domain" description="SF3 helicase" evidence="7">
    <location>
        <begin position="269"/>
        <end position="432"/>
    </location>
</feature>
<dbReference type="GO" id="GO:0019079">
    <property type="term" value="P:viral genome replication"/>
    <property type="evidence" value="ECO:0007669"/>
    <property type="project" value="InterPro"/>
</dbReference>
<accession>A0A8A4XCA0</accession>
<evidence type="ECO:0000313" key="8">
    <source>
        <dbReference type="EMBL" id="QTE03861.1"/>
    </source>
</evidence>
<keyword evidence="4" id="KW-0547">Nucleotide-binding</keyword>
<feature type="compositionally biased region" description="Basic and acidic residues" evidence="6">
    <location>
        <begin position="1"/>
        <end position="18"/>
    </location>
</feature>
<evidence type="ECO:0000256" key="3">
    <source>
        <dbReference type="ARBA" id="ARBA00022705"/>
    </source>
</evidence>
<reference evidence="8" key="1">
    <citation type="submission" date="2020-09" db="EMBL/GenBank/DDBJ databases">
        <title>Parvovirus dark matter in the feces of wild birds.</title>
        <authorList>
            <person name="Dai Z."/>
            <person name="Yang S."/>
            <person name="Zhang W."/>
        </authorList>
    </citation>
    <scope>NUCLEOTIDE SEQUENCE</scope>
    <source>
        <strain evidence="8">Brb25par011</strain>
    </source>
</reference>
<feature type="compositionally biased region" description="Low complexity" evidence="6">
    <location>
        <begin position="505"/>
        <end position="528"/>
    </location>
</feature>
<evidence type="ECO:0000256" key="1">
    <source>
        <dbReference type="ARBA" id="ARBA00004147"/>
    </source>
</evidence>
<evidence type="ECO:0000256" key="2">
    <source>
        <dbReference type="ARBA" id="ARBA00022562"/>
    </source>
</evidence>
<dbReference type="EMBL" id="MW046454">
    <property type="protein sequence ID" value="QTE03861.1"/>
    <property type="molecule type" value="Genomic_DNA"/>
</dbReference>
<dbReference type="InterPro" id="IPR001257">
    <property type="entry name" value="Parvovirus_NS1_helicase"/>
</dbReference>
<dbReference type="GO" id="GO:0005524">
    <property type="term" value="F:ATP binding"/>
    <property type="evidence" value="ECO:0007669"/>
    <property type="project" value="UniProtKB-KW"/>
</dbReference>
<name>A0A8A4XCA0_9VIRU</name>
<dbReference type="InterPro" id="IPR027417">
    <property type="entry name" value="P-loop_NTPase"/>
</dbReference>
<dbReference type="PROSITE" id="PS51206">
    <property type="entry name" value="SF3_HELICASE_1"/>
    <property type="match status" value="1"/>
</dbReference>
<keyword evidence="2" id="KW-1048">Host nucleus</keyword>
<keyword evidence="5" id="KW-0067">ATP-binding</keyword>
<comment type="subcellular location">
    <subcellularLocation>
        <location evidence="1">Host nucleus</location>
    </subcellularLocation>
</comment>
<dbReference type="Gene3D" id="3.40.50.300">
    <property type="entry name" value="P-loop containing nucleotide triphosphate hydrolases"/>
    <property type="match status" value="1"/>
</dbReference>
<evidence type="ECO:0000259" key="7">
    <source>
        <dbReference type="PROSITE" id="PS51206"/>
    </source>
</evidence>
<feature type="compositionally biased region" description="Low complexity" evidence="6">
    <location>
        <begin position="594"/>
        <end position="617"/>
    </location>
</feature>
<organism evidence="8">
    <name type="scientific">Fringilla montifringilla Chaphamaparvovirus</name>
    <dbReference type="NCBI Taxonomy" id="2794489"/>
    <lineage>
        <taxon>Viruses</taxon>
        <taxon>Monodnaviria</taxon>
        <taxon>Shotokuvirae</taxon>
        <taxon>Cossaviricota</taxon>
        <taxon>Quintoviricetes</taxon>
        <taxon>Piccovirales</taxon>
        <taxon>Parvoviridae</taxon>
        <taxon>Hamaparvovirinae</taxon>
        <taxon>Chaphamaparvovirus</taxon>
    </lineage>
</organism>
<dbReference type="GO" id="GO:0006260">
    <property type="term" value="P:DNA replication"/>
    <property type="evidence" value="ECO:0007669"/>
    <property type="project" value="UniProtKB-KW"/>
</dbReference>
<keyword evidence="3" id="KW-0235">DNA replication</keyword>